<organism evidence="3">
    <name type="scientific">Echinostoma caproni</name>
    <dbReference type="NCBI Taxonomy" id="27848"/>
    <lineage>
        <taxon>Eukaryota</taxon>
        <taxon>Metazoa</taxon>
        <taxon>Spiralia</taxon>
        <taxon>Lophotrochozoa</taxon>
        <taxon>Platyhelminthes</taxon>
        <taxon>Trematoda</taxon>
        <taxon>Digenea</taxon>
        <taxon>Plagiorchiida</taxon>
        <taxon>Echinostomata</taxon>
        <taxon>Echinostomatoidea</taxon>
        <taxon>Echinostomatidae</taxon>
        <taxon>Echinostoma</taxon>
    </lineage>
</organism>
<dbReference type="AlphaFoldDB" id="A0A183A085"/>
<evidence type="ECO:0000313" key="2">
    <source>
        <dbReference type="Proteomes" id="UP000272942"/>
    </source>
</evidence>
<protein>
    <submittedName>
        <fullName evidence="1 3">Uncharacterized protein</fullName>
    </submittedName>
</protein>
<sequence>MLGGRGLYSLVKNLALPNVPAELLFEKLKSPLLDHILPVDFQATERVNFNSIIRAADMPCHEFILQLNKLASKCNLVID</sequence>
<name>A0A183A085_9TREM</name>
<dbReference type="EMBL" id="UZAN01001195">
    <property type="protein sequence ID" value="VDP22029.1"/>
    <property type="molecule type" value="Genomic_DNA"/>
</dbReference>
<dbReference type="WBParaSite" id="ECPE_0000037001-mRNA-1">
    <property type="protein sequence ID" value="ECPE_0000037001-mRNA-1"/>
    <property type="gene ID" value="ECPE_0000037001"/>
</dbReference>
<keyword evidence="2" id="KW-1185">Reference proteome</keyword>
<dbReference type="OrthoDB" id="10064127at2759"/>
<reference evidence="3" key="1">
    <citation type="submission" date="2016-06" db="UniProtKB">
        <authorList>
            <consortium name="WormBaseParasite"/>
        </authorList>
    </citation>
    <scope>IDENTIFICATION</scope>
</reference>
<evidence type="ECO:0000313" key="1">
    <source>
        <dbReference type="EMBL" id="VDP22029.1"/>
    </source>
</evidence>
<proteinExistence type="predicted"/>
<dbReference type="Proteomes" id="UP000272942">
    <property type="component" value="Unassembled WGS sequence"/>
</dbReference>
<reference evidence="1 2" key="2">
    <citation type="submission" date="2018-11" db="EMBL/GenBank/DDBJ databases">
        <authorList>
            <consortium name="Pathogen Informatics"/>
        </authorList>
    </citation>
    <scope>NUCLEOTIDE SEQUENCE [LARGE SCALE GENOMIC DNA]</scope>
    <source>
        <strain evidence="1 2">Egypt</strain>
    </source>
</reference>
<gene>
    <name evidence="1" type="ORF">ECPE_LOCUS370</name>
</gene>
<accession>A0A183A085</accession>
<evidence type="ECO:0000313" key="3">
    <source>
        <dbReference type="WBParaSite" id="ECPE_0000037001-mRNA-1"/>
    </source>
</evidence>